<gene>
    <name evidence="2" type="ordered locus">Halhy_4236</name>
</gene>
<reference evidence="2 3" key="1">
    <citation type="journal article" date="2011" name="Stand. Genomic Sci.">
        <title>Complete genome sequence of Haliscomenobacter hydrossis type strain (O).</title>
        <authorList>
            <consortium name="US DOE Joint Genome Institute (JGI-PGF)"/>
            <person name="Daligault H."/>
            <person name="Lapidus A."/>
            <person name="Zeytun A."/>
            <person name="Nolan M."/>
            <person name="Lucas S."/>
            <person name="Del Rio T.G."/>
            <person name="Tice H."/>
            <person name="Cheng J.F."/>
            <person name="Tapia R."/>
            <person name="Han C."/>
            <person name="Goodwin L."/>
            <person name="Pitluck S."/>
            <person name="Liolios K."/>
            <person name="Pagani I."/>
            <person name="Ivanova N."/>
            <person name="Huntemann M."/>
            <person name="Mavromatis K."/>
            <person name="Mikhailova N."/>
            <person name="Pati A."/>
            <person name="Chen A."/>
            <person name="Palaniappan K."/>
            <person name="Land M."/>
            <person name="Hauser L."/>
            <person name="Brambilla E.M."/>
            <person name="Rohde M."/>
            <person name="Verbarg S."/>
            <person name="Goker M."/>
            <person name="Bristow J."/>
            <person name="Eisen J.A."/>
            <person name="Markowitz V."/>
            <person name="Hugenholtz P."/>
            <person name="Kyrpides N.C."/>
            <person name="Klenk H.P."/>
            <person name="Woyke T."/>
        </authorList>
    </citation>
    <scope>NUCLEOTIDE SEQUENCE [LARGE SCALE GENOMIC DNA]</scope>
    <source>
        <strain evidence="3">ATCC 27775 / DSM 1100 / LMG 10767 / O</strain>
    </source>
</reference>
<protein>
    <submittedName>
        <fullName evidence="2">Uncharacterized protein</fullName>
    </submittedName>
</protein>
<dbReference type="HOGENOM" id="CLU_2069821_0_0_10"/>
<keyword evidence="1" id="KW-0732">Signal</keyword>
<dbReference type="EMBL" id="CP002691">
    <property type="protein sequence ID" value="AEE52081.1"/>
    <property type="molecule type" value="Genomic_DNA"/>
</dbReference>
<dbReference type="RefSeq" id="WP_013766619.1">
    <property type="nucleotide sequence ID" value="NC_015510.1"/>
</dbReference>
<evidence type="ECO:0000313" key="2">
    <source>
        <dbReference type="EMBL" id="AEE52081.1"/>
    </source>
</evidence>
<evidence type="ECO:0000313" key="3">
    <source>
        <dbReference type="Proteomes" id="UP000008461"/>
    </source>
</evidence>
<dbReference type="AlphaFoldDB" id="F4L5X1"/>
<accession>F4L5X1</accession>
<dbReference type="KEGG" id="hhy:Halhy_4236"/>
<dbReference type="Proteomes" id="UP000008461">
    <property type="component" value="Chromosome"/>
</dbReference>
<evidence type="ECO:0000256" key="1">
    <source>
        <dbReference type="SAM" id="SignalP"/>
    </source>
</evidence>
<name>F4L5X1_HALH1</name>
<feature type="signal peptide" evidence="1">
    <location>
        <begin position="1"/>
        <end position="24"/>
    </location>
</feature>
<proteinExistence type="predicted"/>
<reference key="2">
    <citation type="submission" date="2011-04" db="EMBL/GenBank/DDBJ databases">
        <title>Complete sequence of chromosome of Haliscomenobacter hydrossis DSM 1100.</title>
        <authorList>
            <consortium name="US DOE Joint Genome Institute (JGI-PGF)"/>
            <person name="Lucas S."/>
            <person name="Han J."/>
            <person name="Lapidus A."/>
            <person name="Bruce D."/>
            <person name="Goodwin L."/>
            <person name="Pitluck S."/>
            <person name="Peters L."/>
            <person name="Kyrpides N."/>
            <person name="Mavromatis K."/>
            <person name="Ivanova N."/>
            <person name="Ovchinnikova G."/>
            <person name="Pagani I."/>
            <person name="Daligault H."/>
            <person name="Detter J.C."/>
            <person name="Han C."/>
            <person name="Land M."/>
            <person name="Hauser L."/>
            <person name="Markowitz V."/>
            <person name="Cheng J.-F."/>
            <person name="Hugenholtz P."/>
            <person name="Woyke T."/>
            <person name="Wu D."/>
            <person name="Verbarg S."/>
            <person name="Frueling A."/>
            <person name="Brambilla E."/>
            <person name="Klenk H.-P."/>
            <person name="Eisen J.A."/>
        </authorList>
    </citation>
    <scope>NUCLEOTIDE SEQUENCE</scope>
    <source>
        <strain>DSM 1100</strain>
    </source>
</reference>
<keyword evidence="3" id="KW-1185">Reference proteome</keyword>
<organism evidence="2 3">
    <name type="scientific">Haliscomenobacter hydrossis (strain ATCC 27775 / DSM 1100 / LMG 10767 / O)</name>
    <dbReference type="NCBI Taxonomy" id="760192"/>
    <lineage>
        <taxon>Bacteria</taxon>
        <taxon>Pseudomonadati</taxon>
        <taxon>Bacteroidota</taxon>
        <taxon>Saprospiria</taxon>
        <taxon>Saprospirales</taxon>
        <taxon>Haliscomenobacteraceae</taxon>
        <taxon>Haliscomenobacter</taxon>
    </lineage>
</organism>
<feature type="chain" id="PRO_5003317585" evidence="1">
    <location>
        <begin position="25"/>
        <end position="118"/>
    </location>
</feature>
<sequence length="118" mass="12916">MNNQIKFGLSTLLTLSFALNCAIAQQSNQPEKPSTPNSVTEYQTLKKDWDEFQVKAEANAVNPAQKPTLEKDYNGLVERLEAVCEGVKPSAKSPIKMAVTAPVTPANKPKKEQTSALR</sequence>